<gene>
    <name evidence="2" type="ORF">ACGTZG_00900</name>
    <name evidence="3" type="ORF">HF872_05050</name>
</gene>
<name>A0A848BQI5_9FIRM</name>
<sequence length="140" mass="15947">MKISTRGRYALRLMLELAMHEQEPRYISIKGIADHQHLSEKYLEQIVTRLGRGGMVFSARGPAGGYRLARPPEEFTIGEILRLMEGDLSPVPEINPDLPPCAVEYVWKKLATAINDVVDHITLQDLVRLQHEMDKDKKGR</sequence>
<dbReference type="GO" id="GO:0003700">
    <property type="term" value="F:DNA-binding transcription factor activity"/>
    <property type="evidence" value="ECO:0007669"/>
    <property type="project" value="TreeGrafter"/>
</dbReference>
<dbReference type="Proteomes" id="UP000591071">
    <property type="component" value="Unassembled WGS sequence"/>
</dbReference>
<dbReference type="AlphaFoldDB" id="A0A848BQI5"/>
<evidence type="ECO:0000313" key="4">
    <source>
        <dbReference type="Proteomes" id="UP000591071"/>
    </source>
</evidence>
<dbReference type="RefSeq" id="WP_059077431.1">
    <property type="nucleotide sequence ID" value="NZ_CP011940.1"/>
</dbReference>
<dbReference type="EMBL" id="JBIEKR010000001">
    <property type="protein sequence ID" value="MFG6271745.1"/>
    <property type="molecule type" value="Genomic_DNA"/>
</dbReference>
<dbReference type="PROSITE" id="PS51197">
    <property type="entry name" value="HTH_RRF2_2"/>
    <property type="match status" value="1"/>
</dbReference>
<dbReference type="EMBL" id="JABAFG010000006">
    <property type="protein sequence ID" value="NME27992.1"/>
    <property type="molecule type" value="Genomic_DNA"/>
</dbReference>
<dbReference type="PANTHER" id="PTHR33221">
    <property type="entry name" value="WINGED HELIX-TURN-HELIX TRANSCRIPTIONAL REGULATOR, RRF2 FAMILY"/>
    <property type="match status" value="1"/>
</dbReference>
<comment type="caution">
    <text evidence="3">The sequence shown here is derived from an EMBL/GenBank/DDBJ whole genome shotgun (WGS) entry which is preliminary data.</text>
</comment>
<dbReference type="GO" id="GO:0005829">
    <property type="term" value="C:cytosol"/>
    <property type="evidence" value="ECO:0007669"/>
    <property type="project" value="TreeGrafter"/>
</dbReference>
<keyword evidence="5" id="KW-1185">Reference proteome</keyword>
<dbReference type="InterPro" id="IPR000944">
    <property type="entry name" value="Tscrpt_reg_Rrf2"/>
</dbReference>
<evidence type="ECO:0000313" key="2">
    <source>
        <dbReference type="EMBL" id="MFG6271745.1"/>
    </source>
</evidence>
<dbReference type="GO" id="GO:0003677">
    <property type="term" value="F:DNA binding"/>
    <property type="evidence" value="ECO:0007669"/>
    <property type="project" value="UniProtKB-KW"/>
</dbReference>
<accession>A0A848BQI5</accession>
<dbReference type="SUPFAM" id="SSF46785">
    <property type="entry name" value="Winged helix' DNA-binding domain"/>
    <property type="match status" value="1"/>
</dbReference>
<reference evidence="2 5" key="2">
    <citation type="submission" date="2024-10" db="EMBL/GenBank/DDBJ databases">
        <authorList>
            <person name="Sang B.-I."/>
            <person name="Prabhaharan D."/>
        </authorList>
    </citation>
    <scope>NUCLEOTIDE SEQUENCE [LARGE SCALE GENOMIC DNA]</scope>
    <source>
        <strain evidence="2 5">MH</strain>
    </source>
</reference>
<proteinExistence type="predicted"/>
<reference evidence="3 4" key="1">
    <citation type="submission" date="2020-04" db="EMBL/GenBank/DDBJ databases">
        <authorList>
            <person name="Hitch T.C.A."/>
            <person name="Wylensek D."/>
            <person name="Clavel T."/>
        </authorList>
    </citation>
    <scope>NUCLEOTIDE SEQUENCE [LARGE SCALE GENOMIC DNA]</scope>
    <source>
        <strain evidence="3 4">Oil-RF-744-FAT-WT-6-1</strain>
    </source>
</reference>
<dbReference type="InterPro" id="IPR036388">
    <property type="entry name" value="WH-like_DNA-bd_sf"/>
</dbReference>
<dbReference type="Pfam" id="PF02082">
    <property type="entry name" value="Rrf2"/>
    <property type="match status" value="1"/>
</dbReference>
<protein>
    <submittedName>
        <fullName evidence="2 3">rrf2 family transcriptional regulator</fullName>
    </submittedName>
</protein>
<dbReference type="Proteomes" id="UP001605989">
    <property type="component" value="Unassembled WGS sequence"/>
</dbReference>
<dbReference type="NCBIfam" id="TIGR00738">
    <property type="entry name" value="rrf2_super"/>
    <property type="match status" value="1"/>
</dbReference>
<evidence type="ECO:0000256" key="1">
    <source>
        <dbReference type="ARBA" id="ARBA00023125"/>
    </source>
</evidence>
<dbReference type="Gene3D" id="1.10.10.10">
    <property type="entry name" value="Winged helix-like DNA-binding domain superfamily/Winged helix DNA-binding domain"/>
    <property type="match status" value="1"/>
</dbReference>
<evidence type="ECO:0000313" key="5">
    <source>
        <dbReference type="Proteomes" id="UP001605989"/>
    </source>
</evidence>
<dbReference type="KEGG" id="mhw:ACT01_09315"/>
<evidence type="ECO:0000313" key="3">
    <source>
        <dbReference type="EMBL" id="NME27992.1"/>
    </source>
</evidence>
<dbReference type="PANTHER" id="PTHR33221:SF5">
    <property type="entry name" value="HTH-TYPE TRANSCRIPTIONAL REGULATOR ISCR"/>
    <property type="match status" value="1"/>
</dbReference>
<dbReference type="InterPro" id="IPR036390">
    <property type="entry name" value="WH_DNA-bd_sf"/>
</dbReference>
<keyword evidence="1" id="KW-0238">DNA-binding</keyword>
<organism evidence="3 4">
    <name type="scientific">Megasphaera hexanoica</name>
    <dbReference type="NCBI Taxonomy" id="1675036"/>
    <lineage>
        <taxon>Bacteria</taxon>
        <taxon>Bacillati</taxon>
        <taxon>Bacillota</taxon>
        <taxon>Negativicutes</taxon>
        <taxon>Veillonellales</taxon>
        <taxon>Veillonellaceae</taxon>
        <taxon>Megasphaera</taxon>
    </lineage>
</organism>
<dbReference type="OrthoDB" id="9808360at2"/>